<keyword evidence="12" id="KW-1185">Reference proteome</keyword>
<feature type="active site" description="Proton donor/acceptor" evidence="7">
    <location>
        <position position="323"/>
    </location>
</feature>
<dbReference type="InterPro" id="IPR041280">
    <property type="entry name" value="Big_10"/>
</dbReference>
<sequence length="423" mass="44837">MKVTWSSRWFAPLAAGVLLAPIAACSSNGNASQSAAKAPDAAATIAPANGVKKVRPDKGVQVTASSGVLDEVTVQGGGRTVEGVLSADKKNWQTKWTLKPGTTYTVTATAKNAGGKVTTATSKFTTMKAPSSISISDVTPQPKETVGIGMPIMINFDGPVTNKAAVEKALEVRSTKPVEGAWHWVTSQQVIFRTKSYWPAHTSVSVVAHMAGVRASSKSYGTKDFTRSFKIGASHIAKVSLKTDKSKVYVDGKLAKTIPVSGGTGGGDSHGNDFRTTSGIHLAMGKLPEVWMTSPNVKKGESGYYHELVLKDVQISNSGEYLHQSPGEYECLGRRNCSHGCVRQTVAGARWFYNLSLRGDVINITGSTRKLEWNNGWGYYQMPWKTWVKGSALKKPVLTTATGGATTPTTPPASSPAASSTPS</sequence>
<reference evidence="11 12" key="1">
    <citation type="submission" date="2024-09" db="EMBL/GenBank/DDBJ databases">
        <authorList>
            <person name="Sun Q."/>
            <person name="Mori K."/>
        </authorList>
    </citation>
    <scope>NUCLEOTIDE SEQUENCE [LARGE SCALE GENOMIC DNA]</scope>
    <source>
        <strain evidence="11 12">TBRC 0563</strain>
    </source>
</reference>
<dbReference type="PANTHER" id="PTHR30582">
    <property type="entry name" value="L,D-TRANSPEPTIDASE"/>
    <property type="match status" value="1"/>
</dbReference>
<dbReference type="RefSeq" id="WP_378198629.1">
    <property type="nucleotide sequence ID" value="NZ_JBHLZP010000054.1"/>
</dbReference>
<evidence type="ECO:0000256" key="4">
    <source>
        <dbReference type="ARBA" id="ARBA00022984"/>
    </source>
</evidence>
<dbReference type="PANTHER" id="PTHR30582:SF2">
    <property type="entry name" value="L,D-TRANSPEPTIDASE YCIB-RELATED"/>
    <property type="match status" value="1"/>
</dbReference>
<comment type="caution">
    <text evidence="11">The sequence shown here is derived from an EMBL/GenBank/DDBJ whole genome shotgun (WGS) entry which is preliminary data.</text>
</comment>
<dbReference type="Pfam" id="PF03734">
    <property type="entry name" value="YkuD"/>
    <property type="match status" value="1"/>
</dbReference>
<keyword evidence="5" id="KW-0012">Acyltransferase</keyword>
<dbReference type="Gene3D" id="2.60.40.3710">
    <property type="match status" value="1"/>
</dbReference>
<comment type="pathway">
    <text evidence="1 7">Cell wall biogenesis; peptidoglycan biosynthesis.</text>
</comment>
<feature type="active site" description="Nucleophile" evidence="7">
    <location>
        <position position="341"/>
    </location>
</feature>
<dbReference type="CDD" id="cd16913">
    <property type="entry name" value="YkuD_like"/>
    <property type="match status" value="1"/>
</dbReference>
<proteinExistence type="predicted"/>
<evidence type="ECO:0000256" key="1">
    <source>
        <dbReference type="ARBA" id="ARBA00004752"/>
    </source>
</evidence>
<keyword evidence="6 7" id="KW-0961">Cell wall biogenesis/degradation</keyword>
<evidence type="ECO:0000256" key="2">
    <source>
        <dbReference type="ARBA" id="ARBA00022679"/>
    </source>
</evidence>
<dbReference type="InterPro" id="IPR050979">
    <property type="entry name" value="LD-transpeptidase"/>
</dbReference>
<feature type="domain" description="L,D-TPase catalytic" evidence="10">
    <location>
        <begin position="235"/>
        <end position="365"/>
    </location>
</feature>
<name>A0ABV5YC53_9ACTN</name>
<dbReference type="Gene3D" id="2.60.40.3780">
    <property type="match status" value="1"/>
</dbReference>
<evidence type="ECO:0000256" key="6">
    <source>
        <dbReference type="ARBA" id="ARBA00023316"/>
    </source>
</evidence>
<evidence type="ECO:0000256" key="9">
    <source>
        <dbReference type="SAM" id="SignalP"/>
    </source>
</evidence>
<evidence type="ECO:0000256" key="8">
    <source>
        <dbReference type="SAM" id="MobiDB-lite"/>
    </source>
</evidence>
<protein>
    <submittedName>
        <fullName evidence="11">Ig-like domain-containing protein</fullName>
    </submittedName>
</protein>
<feature type="region of interest" description="Disordered" evidence="8">
    <location>
        <begin position="400"/>
        <end position="423"/>
    </location>
</feature>
<dbReference type="EMBL" id="JBHLZP010000054">
    <property type="protein sequence ID" value="MFB9832610.1"/>
    <property type="molecule type" value="Genomic_DNA"/>
</dbReference>
<dbReference type="InterPro" id="IPR005490">
    <property type="entry name" value="LD_TPept_cat_dom"/>
</dbReference>
<dbReference type="Proteomes" id="UP001589627">
    <property type="component" value="Unassembled WGS sequence"/>
</dbReference>
<organism evidence="11 12">
    <name type="scientific">Actinoallomurus acaciae</name>
    <dbReference type="NCBI Taxonomy" id="502577"/>
    <lineage>
        <taxon>Bacteria</taxon>
        <taxon>Bacillati</taxon>
        <taxon>Actinomycetota</taxon>
        <taxon>Actinomycetes</taxon>
        <taxon>Streptosporangiales</taxon>
        <taxon>Thermomonosporaceae</taxon>
        <taxon>Actinoallomurus</taxon>
    </lineage>
</organism>
<evidence type="ECO:0000259" key="10">
    <source>
        <dbReference type="PROSITE" id="PS52029"/>
    </source>
</evidence>
<dbReference type="PROSITE" id="PS52029">
    <property type="entry name" value="LD_TPASE"/>
    <property type="match status" value="1"/>
</dbReference>
<accession>A0ABV5YC53</accession>
<dbReference type="SUPFAM" id="SSF141523">
    <property type="entry name" value="L,D-transpeptidase catalytic domain-like"/>
    <property type="match status" value="1"/>
</dbReference>
<keyword evidence="2" id="KW-0808">Transferase</keyword>
<evidence type="ECO:0000256" key="3">
    <source>
        <dbReference type="ARBA" id="ARBA00022960"/>
    </source>
</evidence>
<evidence type="ECO:0000256" key="7">
    <source>
        <dbReference type="PROSITE-ProRule" id="PRU01373"/>
    </source>
</evidence>
<feature type="signal peptide" evidence="9">
    <location>
        <begin position="1"/>
        <end position="26"/>
    </location>
</feature>
<dbReference type="Gene3D" id="2.40.440.10">
    <property type="entry name" value="L,D-transpeptidase catalytic domain-like"/>
    <property type="match status" value="1"/>
</dbReference>
<dbReference type="InterPro" id="IPR038063">
    <property type="entry name" value="Transpep_catalytic_dom"/>
</dbReference>
<evidence type="ECO:0000313" key="12">
    <source>
        <dbReference type="Proteomes" id="UP001589627"/>
    </source>
</evidence>
<evidence type="ECO:0000256" key="5">
    <source>
        <dbReference type="ARBA" id="ARBA00023315"/>
    </source>
</evidence>
<dbReference type="Pfam" id="PF17964">
    <property type="entry name" value="Big_10"/>
    <property type="match status" value="1"/>
</dbReference>
<gene>
    <name evidence="11" type="ORF">ACFFNX_10465</name>
</gene>
<feature type="chain" id="PRO_5045336652" evidence="9">
    <location>
        <begin position="27"/>
        <end position="423"/>
    </location>
</feature>
<keyword evidence="4 7" id="KW-0573">Peptidoglycan synthesis</keyword>
<keyword evidence="9" id="KW-0732">Signal</keyword>
<evidence type="ECO:0000313" key="11">
    <source>
        <dbReference type="EMBL" id="MFB9832610.1"/>
    </source>
</evidence>
<keyword evidence="3 7" id="KW-0133">Cell shape</keyword>
<dbReference type="CDD" id="cd13432">
    <property type="entry name" value="LDT_IgD_like_2"/>
    <property type="match status" value="1"/>
</dbReference>